<accession>A0ACC1MVG2</accession>
<comment type="caution">
    <text evidence="1">The sequence shown here is derived from an EMBL/GenBank/DDBJ whole genome shotgun (WGS) entry which is preliminary data.</text>
</comment>
<keyword evidence="2" id="KW-1185">Reference proteome</keyword>
<reference evidence="1" key="1">
    <citation type="submission" date="2022-08" db="EMBL/GenBank/DDBJ databases">
        <title>Genome Sequence of Lecanicillium fungicola.</title>
        <authorList>
            <person name="Buettner E."/>
        </authorList>
    </citation>
    <scope>NUCLEOTIDE SEQUENCE</scope>
    <source>
        <strain evidence="1">Babe33</strain>
    </source>
</reference>
<sequence>MATKQILMGISAATLAAFANGLTTPPGVLSLDVIRVVNQSAYGVELQVGTPPQKMRVNVDSGSPFLGLAGTTSNWCTLPTKPCAQYGSYDNATSSTTKWDSDDFNNELINHGFGAYVNDTVRIGNHAFDGIMFGMITNYAASFPPPAVIPGLMGLAPVCYVNDSCAAPAVTFQQILIEAGYVNSHTLGVYLGPEEQDAHGELLFGAYDRAKQLGKPVTFDAIPVSSQATRQAPNTANFSSVSIVRRSSGYGSDKTTTQHFNISKLSYGVLDTGNPDWSLPAPVWEFVADYFNIAPDGGNTDVDCSYRNPPADGTALEVGFANDELKIKIPIERLVTQYGPHSCAMSIRNCGGDGEGCAFGDPFLRSAYTFFDFNKKTITMSNVKYTTERDIVPAP</sequence>
<dbReference type="Proteomes" id="UP001143910">
    <property type="component" value="Unassembled WGS sequence"/>
</dbReference>
<name>A0ACC1MVG2_9HYPO</name>
<evidence type="ECO:0000313" key="2">
    <source>
        <dbReference type="Proteomes" id="UP001143910"/>
    </source>
</evidence>
<proteinExistence type="predicted"/>
<protein>
    <submittedName>
        <fullName evidence="1">Uncharacterized protein</fullName>
    </submittedName>
</protein>
<evidence type="ECO:0000313" key="1">
    <source>
        <dbReference type="EMBL" id="KAJ2970356.1"/>
    </source>
</evidence>
<organism evidence="1 2">
    <name type="scientific">Zarea fungicola</name>
    <dbReference type="NCBI Taxonomy" id="93591"/>
    <lineage>
        <taxon>Eukaryota</taxon>
        <taxon>Fungi</taxon>
        <taxon>Dikarya</taxon>
        <taxon>Ascomycota</taxon>
        <taxon>Pezizomycotina</taxon>
        <taxon>Sordariomycetes</taxon>
        <taxon>Hypocreomycetidae</taxon>
        <taxon>Hypocreales</taxon>
        <taxon>Cordycipitaceae</taxon>
        <taxon>Zarea</taxon>
    </lineage>
</organism>
<dbReference type="EMBL" id="JANJQO010001552">
    <property type="protein sequence ID" value="KAJ2970356.1"/>
    <property type="molecule type" value="Genomic_DNA"/>
</dbReference>
<gene>
    <name evidence="1" type="ORF">NQ176_g8223</name>
</gene>